<feature type="region of interest" description="Disordered" evidence="1">
    <location>
        <begin position="19"/>
        <end position="41"/>
    </location>
</feature>
<evidence type="ECO:0000256" key="1">
    <source>
        <dbReference type="SAM" id="MobiDB-lite"/>
    </source>
</evidence>
<gene>
    <name evidence="3" type="ORF">CDD80_2762</name>
</gene>
<protein>
    <submittedName>
        <fullName evidence="3">Uncharacterized protein</fullName>
    </submittedName>
</protein>
<dbReference type="Proteomes" id="UP000226431">
    <property type="component" value="Unassembled WGS sequence"/>
</dbReference>
<organism evidence="3 4">
    <name type="scientific">Ophiocordyceps camponoti-rufipedis</name>
    <dbReference type="NCBI Taxonomy" id="2004952"/>
    <lineage>
        <taxon>Eukaryota</taxon>
        <taxon>Fungi</taxon>
        <taxon>Dikarya</taxon>
        <taxon>Ascomycota</taxon>
        <taxon>Pezizomycotina</taxon>
        <taxon>Sordariomycetes</taxon>
        <taxon>Hypocreomycetidae</taxon>
        <taxon>Hypocreales</taxon>
        <taxon>Ophiocordycipitaceae</taxon>
        <taxon>Ophiocordyceps</taxon>
    </lineage>
</organism>
<name>A0A2C5Z5D1_9HYPO</name>
<feature type="compositionally biased region" description="Basic residues" evidence="1">
    <location>
        <begin position="316"/>
        <end position="331"/>
    </location>
</feature>
<reference evidence="3 4" key="1">
    <citation type="submission" date="2017-06" db="EMBL/GenBank/DDBJ databases">
        <title>Ant-infecting Ophiocordyceps genomes reveal a high diversity of potential behavioral manipulation genes and a possible major role for enterotoxins.</title>
        <authorList>
            <person name="De Bekker C."/>
            <person name="Evans H.C."/>
            <person name="Brachmann A."/>
            <person name="Hughes D.P."/>
        </authorList>
    </citation>
    <scope>NUCLEOTIDE SEQUENCE [LARGE SCALE GENOMIC DNA]</scope>
    <source>
        <strain evidence="3 4">Map16</strain>
    </source>
</reference>
<sequence>MKLSSLVLISILGIASSETKPPSVNGTASGQVALPDDPVFRTDYTPDALGEELLPGSPNKGGAESGPRIQQAIWDRINGQSQGVSRGSKGGSAAMAKAQEEMRKLINDRTSAVMLPPCTSDFTQILTSSIGQELLAKLQAIIQSRESLPVSASRLASVEDSANMDDRSQETAKISPQELERRRRLAALRRKYKPLVEALKENSIRRMAMGTSVYMDLFDKAYIAEILRYYRLPPDERVLPEEIERWENLTYEFRFWQERRETAPPNIPPPSPPDSMSDDASAHDETGPAEPLMAKDLAQFEGQAKGQDPEVDGTVIRHHRGRHGHGQNKEE</sequence>
<feature type="signal peptide" evidence="2">
    <location>
        <begin position="1"/>
        <end position="17"/>
    </location>
</feature>
<proteinExistence type="predicted"/>
<keyword evidence="2" id="KW-0732">Signal</keyword>
<accession>A0A2C5Z5D1</accession>
<keyword evidence="4" id="KW-1185">Reference proteome</keyword>
<feature type="compositionally biased region" description="Polar residues" evidence="1">
    <location>
        <begin position="19"/>
        <end position="30"/>
    </location>
</feature>
<dbReference type="EMBL" id="NJES01000246">
    <property type="protein sequence ID" value="PHH74902.1"/>
    <property type="molecule type" value="Genomic_DNA"/>
</dbReference>
<dbReference type="AlphaFoldDB" id="A0A2C5Z5D1"/>
<comment type="caution">
    <text evidence="3">The sequence shown here is derived from an EMBL/GenBank/DDBJ whole genome shotgun (WGS) entry which is preliminary data.</text>
</comment>
<evidence type="ECO:0000313" key="3">
    <source>
        <dbReference type="EMBL" id="PHH74902.1"/>
    </source>
</evidence>
<feature type="chain" id="PRO_5012225833" evidence="2">
    <location>
        <begin position="18"/>
        <end position="331"/>
    </location>
</feature>
<evidence type="ECO:0000256" key="2">
    <source>
        <dbReference type="SAM" id="SignalP"/>
    </source>
</evidence>
<feature type="region of interest" description="Disordered" evidence="1">
    <location>
        <begin position="261"/>
        <end position="331"/>
    </location>
</feature>
<evidence type="ECO:0000313" key="4">
    <source>
        <dbReference type="Proteomes" id="UP000226431"/>
    </source>
</evidence>